<organism evidence="7 8">
    <name type="scientific">Caldicellulosiruptor bescii</name>
    <name type="common">Anaerocellum thermophilum</name>
    <dbReference type="NCBI Taxonomy" id="31899"/>
    <lineage>
        <taxon>Bacteria</taxon>
        <taxon>Bacillati</taxon>
        <taxon>Bacillota</taxon>
        <taxon>Bacillota incertae sedis</taxon>
        <taxon>Caldicellulosiruptorales</taxon>
        <taxon>Caldicellulosiruptoraceae</taxon>
        <taxon>Caldicellulosiruptor</taxon>
    </lineage>
</organism>
<dbReference type="Pfam" id="PF06580">
    <property type="entry name" value="His_kinase"/>
    <property type="match status" value="1"/>
</dbReference>
<keyword evidence="8" id="KW-1185">Reference proteome</keyword>
<sequence length="623" mass="71729">MKMLKIKLIFRNLIKYYRKISIYKKFLVVSYIQIFIPIILIGVLSFRISSDLIFKKYVGYTSDVIKTARLRIVDKINELNSITQDILYQTELYNVLDKSMKNMDYYDDVTSLTNKFRKIILGHLDVQSIGVFTKEKKLCIVDNTSKEIGLDEIIPSQISLEKVYKIAEMGNGKPIWYVTLLKKDKENKAAVLITRCINNPKTLKFEGILAVMINTELFDKTFSELVAEKSQAISVVGNGIFISTKGEINKEKVLKFMSQIRNKNGIVTYTSNEYIVNILPIKQVEWYIVTSIPVKILFRDIDKLRMWLIVLCFLSFVITSAMSIMLSMDFLKPINAIVEATKRIRKGEYKTIENLDRKDELGILIDNFNSMVVKINHLINSIYKEQITRKEAELKVLQTQLNPHFLFNILESINWLAQLNGVSQISDVVIALSKLLEVNLKEEKFLTLEEEIKYISSYVSILKINFGEENLKLEVDVDRKALKLRIPKLLIQPLVENSIFHGIRPKGFGRIFVGCYIWNDKLAIIVKDDGIGIQPEKLKGIRQNLEDNSEVLLDQYERSYTRIGLVNVVKRLKLIYGRDANFSIESLPQRGTTIKIEILLDALSKAVEESLQEFSGEGEEVNV</sequence>
<dbReference type="InterPro" id="IPR010559">
    <property type="entry name" value="Sig_transdc_His_kin_internal"/>
</dbReference>
<keyword evidence="5" id="KW-1133">Transmembrane helix</keyword>
<name>A0ABY1SBQ8_CALBS</name>
<evidence type="ECO:0000256" key="4">
    <source>
        <dbReference type="ARBA" id="ARBA00022777"/>
    </source>
</evidence>
<evidence type="ECO:0000256" key="1">
    <source>
        <dbReference type="ARBA" id="ARBA00004370"/>
    </source>
</evidence>
<dbReference type="Gene3D" id="1.10.8.500">
    <property type="entry name" value="HAMP domain in histidine kinase"/>
    <property type="match status" value="1"/>
</dbReference>
<evidence type="ECO:0000256" key="3">
    <source>
        <dbReference type="ARBA" id="ARBA00022679"/>
    </source>
</evidence>
<keyword evidence="4 7" id="KW-0418">Kinase</keyword>
<dbReference type="Gene3D" id="3.30.565.10">
    <property type="entry name" value="Histidine kinase-like ATPase, C-terminal domain"/>
    <property type="match status" value="1"/>
</dbReference>
<evidence type="ECO:0000259" key="6">
    <source>
        <dbReference type="PROSITE" id="PS50885"/>
    </source>
</evidence>
<dbReference type="SUPFAM" id="SSF55874">
    <property type="entry name" value="ATPase domain of HSP90 chaperone/DNA topoisomerase II/histidine kinase"/>
    <property type="match status" value="1"/>
</dbReference>
<dbReference type="InterPro" id="IPR050640">
    <property type="entry name" value="Bact_2-comp_sensor_kinase"/>
</dbReference>
<dbReference type="GO" id="GO:0016301">
    <property type="term" value="F:kinase activity"/>
    <property type="evidence" value="ECO:0007669"/>
    <property type="project" value="UniProtKB-KW"/>
</dbReference>
<keyword evidence="5" id="KW-0812">Transmembrane</keyword>
<accession>A0ABY1SBQ8</accession>
<dbReference type="SUPFAM" id="SSF158472">
    <property type="entry name" value="HAMP domain-like"/>
    <property type="match status" value="1"/>
</dbReference>
<dbReference type="Pfam" id="PF00672">
    <property type="entry name" value="HAMP"/>
    <property type="match status" value="1"/>
</dbReference>
<dbReference type="PANTHER" id="PTHR34220:SF7">
    <property type="entry name" value="SENSOR HISTIDINE KINASE YPDA"/>
    <property type="match status" value="1"/>
</dbReference>
<feature type="transmembrane region" description="Helical" evidence="5">
    <location>
        <begin position="26"/>
        <end position="46"/>
    </location>
</feature>
<gene>
    <name evidence="7" type="ORF">SAMN05216240_2511</name>
</gene>
<dbReference type="PROSITE" id="PS50885">
    <property type="entry name" value="HAMP"/>
    <property type="match status" value="1"/>
</dbReference>
<evidence type="ECO:0000256" key="2">
    <source>
        <dbReference type="ARBA" id="ARBA00022553"/>
    </source>
</evidence>
<dbReference type="InterPro" id="IPR036890">
    <property type="entry name" value="HATPase_C_sf"/>
</dbReference>
<protein>
    <submittedName>
        <fullName evidence="7">Two-component system, sensor histidine kinase YesM</fullName>
    </submittedName>
</protein>
<dbReference type="GeneID" id="31771954"/>
<dbReference type="Pfam" id="PF02518">
    <property type="entry name" value="HATPase_c"/>
    <property type="match status" value="1"/>
</dbReference>
<dbReference type="RefSeq" id="WP_015907178.1">
    <property type="nucleotide sequence ID" value="NZ_FUZJ01000001.1"/>
</dbReference>
<evidence type="ECO:0000313" key="7">
    <source>
        <dbReference type="EMBL" id="SMR95234.1"/>
    </source>
</evidence>
<dbReference type="InterPro" id="IPR003660">
    <property type="entry name" value="HAMP_dom"/>
</dbReference>
<dbReference type="Gene3D" id="3.30.450.20">
    <property type="entry name" value="PAS domain"/>
    <property type="match status" value="1"/>
</dbReference>
<dbReference type="CDD" id="cd06225">
    <property type="entry name" value="HAMP"/>
    <property type="match status" value="1"/>
</dbReference>
<keyword evidence="5" id="KW-0472">Membrane</keyword>
<dbReference type="Proteomes" id="UP000196803">
    <property type="component" value="Unassembled WGS sequence"/>
</dbReference>
<dbReference type="SMART" id="SM00304">
    <property type="entry name" value="HAMP"/>
    <property type="match status" value="1"/>
</dbReference>
<keyword evidence="3" id="KW-0808">Transferase</keyword>
<comment type="caution">
    <text evidence="7">The sequence shown here is derived from an EMBL/GenBank/DDBJ whole genome shotgun (WGS) entry which is preliminary data.</text>
</comment>
<dbReference type="CDD" id="cd18774">
    <property type="entry name" value="PDC2_HK_sensor"/>
    <property type="match status" value="1"/>
</dbReference>
<keyword evidence="2" id="KW-0597">Phosphoprotein</keyword>
<feature type="transmembrane region" description="Helical" evidence="5">
    <location>
        <begin position="306"/>
        <end position="326"/>
    </location>
</feature>
<dbReference type="PANTHER" id="PTHR34220">
    <property type="entry name" value="SENSOR HISTIDINE KINASE YPDA"/>
    <property type="match status" value="1"/>
</dbReference>
<evidence type="ECO:0000313" key="8">
    <source>
        <dbReference type="Proteomes" id="UP000196803"/>
    </source>
</evidence>
<proteinExistence type="predicted"/>
<feature type="domain" description="HAMP" evidence="6">
    <location>
        <begin position="328"/>
        <end position="380"/>
    </location>
</feature>
<dbReference type="EMBL" id="FXXC01000001">
    <property type="protein sequence ID" value="SMR95234.1"/>
    <property type="molecule type" value="Genomic_DNA"/>
</dbReference>
<comment type="subcellular location">
    <subcellularLocation>
        <location evidence="1">Membrane</location>
    </subcellularLocation>
</comment>
<reference evidence="7 8" key="1">
    <citation type="submission" date="2017-05" db="EMBL/GenBank/DDBJ databases">
        <authorList>
            <person name="Varghese N."/>
            <person name="Submissions S."/>
        </authorList>
    </citation>
    <scope>NUCLEOTIDE SEQUENCE [LARGE SCALE GENOMIC DNA]</scope>
    <source>
        <strain evidence="7 8">MACB1020</strain>
    </source>
</reference>
<evidence type="ECO:0000256" key="5">
    <source>
        <dbReference type="SAM" id="Phobius"/>
    </source>
</evidence>
<dbReference type="InterPro" id="IPR003594">
    <property type="entry name" value="HATPase_dom"/>
</dbReference>